<keyword evidence="2" id="KW-1185">Reference proteome</keyword>
<comment type="caution">
    <text evidence="1">The sequence shown here is derived from an EMBL/GenBank/DDBJ whole genome shotgun (WGS) entry which is preliminary data.</text>
</comment>
<gene>
    <name evidence="1" type="ORF">CORC01_05396</name>
</gene>
<dbReference type="GeneID" id="34558549"/>
<dbReference type="EMBL" id="MJBS01000037">
    <property type="protein sequence ID" value="OHE99355.1"/>
    <property type="molecule type" value="Genomic_DNA"/>
</dbReference>
<dbReference type="AlphaFoldDB" id="A0A1G4BDC1"/>
<name>A0A1G4BDC1_9PEZI</name>
<dbReference type="Proteomes" id="UP000176998">
    <property type="component" value="Unassembled WGS sequence"/>
</dbReference>
<dbReference type="OrthoDB" id="4267316at2759"/>
<protein>
    <submittedName>
        <fullName evidence="1">Uncharacterized protein</fullName>
    </submittedName>
</protein>
<evidence type="ECO:0000313" key="2">
    <source>
        <dbReference type="Proteomes" id="UP000176998"/>
    </source>
</evidence>
<sequence>MSDSSTSQTDGDEEKIRHLHAELKRYKPKETLTLCPRNPGIPYGLPEYGEETRPESNEWLLPNFDPTIDQPDHEAQVEVISYLKGDIHRDALVLLCNITKAPSIRHGAHHPLVPGRKFVLKVYNPTFYLSARTPSELANQSLSREANAYEYFYNQGMTGHPHMVPQYYGSWALKFDVSEPSRGSRSPKTRRWRCAGAILIEHIQGLSLEHMCKRDEGGAMNTDEAFLPFPDSDSVSGSEKKGIPLNEMPARLKVFK</sequence>
<organism evidence="1 2">
    <name type="scientific">Colletotrichum orchidophilum</name>
    <dbReference type="NCBI Taxonomy" id="1209926"/>
    <lineage>
        <taxon>Eukaryota</taxon>
        <taxon>Fungi</taxon>
        <taxon>Dikarya</taxon>
        <taxon>Ascomycota</taxon>
        <taxon>Pezizomycotina</taxon>
        <taxon>Sordariomycetes</taxon>
        <taxon>Hypocreomycetidae</taxon>
        <taxon>Glomerellales</taxon>
        <taxon>Glomerellaceae</taxon>
        <taxon>Colletotrichum</taxon>
    </lineage>
</organism>
<proteinExistence type="predicted"/>
<reference evidence="1 2" key="1">
    <citation type="submission" date="2016-09" db="EMBL/GenBank/DDBJ databases">
        <authorList>
            <person name="Capua I."/>
            <person name="De Benedictis P."/>
            <person name="Joannis T."/>
            <person name="Lombin L.H."/>
            <person name="Cattoli G."/>
        </authorList>
    </citation>
    <scope>NUCLEOTIDE SEQUENCE [LARGE SCALE GENOMIC DNA]</scope>
    <source>
        <strain evidence="1 2">IMI 309357</strain>
    </source>
</reference>
<dbReference type="RefSeq" id="XP_022476504.1">
    <property type="nucleotide sequence ID" value="XM_022617039.1"/>
</dbReference>
<accession>A0A1G4BDC1</accession>
<evidence type="ECO:0000313" key="1">
    <source>
        <dbReference type="EMBL" id="OHE99355.1"/>
    </source>
</evidence>